<dbReference type="OrthoDB" id="439808at2759"/>
<feature type="region of interest" description="Disordered" evidence="1">
    <location>
        <begin position="1"/>
        <end position="164"/>
    </location>
</feature>
<dbReference type="InterPro" id="IPR035979">
    <property type="entry name" value="RBD_domain_sf"/>
</dbReference>
<evidence type="ECO:0008006" key="4">
    <source>
        <dbReference type="Google" id="ProtNLM"/>
    </source>
</evidence>
<organism evidence="2 3">
    <name type="scientific">Coemansia reversa (strain ATCC 12441 / NRRL 1564)</name>
    <dbReference type="NCBI Taxonomy" id="763665"/>
    <lineage>
        <taxon>Eukaryota</taxon>
        <taxon>Fungi</taxon>
        <taxon>Fungi incertae sedis</taxon>
        <taxon>Zoopagomycota</taxon>
        <taxon>Kickxellomycotina</taxon>
        <taxon>Kickxellomycetes</taxon>
        <taxon>Kickxellales</taxon>
        <taxon>Kickxellaceae</taxon>
        <taxon>Coemansia</taxon>
    </lineage>
</organism>
<feature type="compositionally biased region" description="Basic residues" evidence="1">
    <location>
        <begin position="71"/>
        <end position="81"/>
    </location>
</feature>
<evidence type="ECO:0000256" key="1">
    <source>
        <dbReference type="SAM" id="MobiDB-lite"/>
    </source>
</evidence>
<feature type="compositionally biased region" description="Basic residues" evidence="1">
    <location>
        <begin position="22"/>
        <end position="33"/>
    </location>
</feature>
<keyword evidence="3" id="KW-1185">Reference proteome</keyword>
<accession>A0A2G5B9E9</accession>
<name>A0A2G5B9E9_COERN</name>
<evidence type="ECO:0000313" key="2">
    <source>
        <dbReference type="EMBL" id="PIA15635.1"/>
    </source>
</evidence>
<evidence type="ECO:0000313" key="3">
    <source>
        <dbReference type="Proteomes" id="UP000242474"/>
    </source>
</evidence>
<gene>
    <name evidence="2" type="ORF">COEREDRAFT_87602</name>
</gene>
<feature type="region of interest" description="Disordered" evidence="1">
    <location>
        <begin position="479"/>
        <end position="504"/>
    </location>
</feature>
<dbReference type="AlphaFoldDB" id="A0A2G5B9E9"/>
<dbReference type="EMBL" id="KZ303505">
    <property type="protein sequence ID" value="PIA15635.1"/>
    <property type="molecule type" value="Genomic_DNA"/>
</dbReference>
<dbReference type="Proteomes" id="UP000242474">
    <property type="component" value="Unassembled WGS sequence"/>
</dbReference>
<dbReference type="SUPFAM" id="SSF54928">
    <property type="entry name" value="RNA-binding domain, RBD"/>
    <property type="match status" value="1"/>
</dbReference>
<dbReference type="GO" id="GO:0003676">
    <property type="term" value="F:nucleic acid binding"/>
    <property type="evidence" value="ECO:0007669"/>
    <property type="project" value="InterPro"/>
</dbReference>
<protein>
    <recommendedName>
        <fullName evidence="4">RRM domain-containing protein</fullName>
    </recommendedName>
</protein>
<proteinExistence type="predicted"/>
<reference evidence="2 3" key="1">
    <citation type="journal article" date="2015" name="Genome Biol. Evol.">
        <title>Phylogenomic analyses indicate that early fungi evolved digesting cell walls of algal ancestors of land plants.</title>
        <authorList>
            <person name="Chang Y."/>
            <person name="Wang S."/>
            <person name="Sekimoto S."/>
            <person name="Aerts A.L."/>
            <person name="Choi C."/>
            <person name="Clum A."/>
            <person name="LaButti K.M."/>
            <person name="Lindquist E.A."/>
            <person name="Yee Ngan C."/>
            <person name="Ohm R.A."/>
            <person name="Salamov A.A."/>
            <person name="Grigoriev I.V."/>
            <person name="Spatafora J.W."/>
            <person name="Berbee M.L."/>
        </authorList>
    </citation>
    <scope>NUCLEOTIDE SEQUENCE [LARGE SCALE GENOMIC DNA]</scope>
    <source>
        <strain evidence="2 3">NRRL 1564</strain>
    </source>
</reference>
<sequence>MVYKKPQRHGGESRGTGPTLYNHKRNPLPRGYRHGSPAPRSYSPYGYDGARQSEDSPAWQLQDYGQNIGRGRGRGSGRGRGRGGTSKGLNRSKAYTHRAAREWSPSRSPPHKSPGCKHSKFSRIEERYGLPAQQLSSSRRRSPSPVRRYGGPPNGAPRFPSRTRSANRFEGNFDKCHMATAAAIFWLRVRLHDDEERQDVRPSYYQQESDITHHLDYRDYQSPRTHGYEQNHCQILAAHKYPPTMQRATTNKYCRDNSYERHDNFNESKPGRYRKDVPFLPRGKVLRTLFMHRKRGGVASNHAIGACFSTFGEVADVANLLASKKICYVMFFDSRSAEQALMHLDKHLVIDRTTLDLSESNHRPDAMGRPPTEEDYQGTVLISLTRTQHTLSNFDRPYFEEYGDIYRFYPFKGYQNEWVVEYYDARAAQKAGFSNHGLSYRNGTIYTTFLWDEVANEYHQDSHSHDAHRPRIMNRGDESYNEHAQRAADSSNGMRRKARTQRGPKLISVTKQAFGVNNTTSKQLPESTKAVIGGKPQKSSCAKNIIIKYADELANIRAASPNLDTIVNSPQSPGLMQQVRDAKEILKQHQKALGLGTPLSSVMEPQNLASALSYEHQNAALSVKDTGKHELSQVSVPMHGQPLPDVVLQSTPAADPTPVLFEQGARGLQSGNFDMLQSMNEQLPSVPNNDTRQSPPLQQYLQVHEQAHVFNNTKINKSIYESEHSDGISRLLGILGQVQLPDQNDGL</sequence>